<reference evidence="3 4" key="1">
    <citation type="submission" date="2022-04" db="EMBL/GenBank/DDBJ databases">
        <title>Human microbiome associated bacterial genomes.</title>
        <authorList>
            <person name="Sandstrom S."/>
            <person name="Salamzade R."/>
            <person name="Kalan L.R."/>
        </authorList>
    </citation>
    <scope>NUCLEOTIDE SEQUENCE [LARGE SCALE GENOMIC DNA]</scope>
    <source>
        <strain evidence="4">p3-SID1799</strain>
    </source>
</reference>
<feature type="domain" description="PPM-type phosphatase" evidence="2">
    <location>
        <begin position="7"/>
        <end position="242"/>
    </location>
</feature>
<keyword evidence="1" id="KW-0472">Membrane</keyword>
<gene>
    <name evidence="3" type="ORF">M3D15_01925</name>
</gene>
<dbReference type="Gene3D" id="3.60.40.10">
    <property type="entry name" value="PPM-type phosphatase domain"/>
    <property type="match status" value="1"/>
</dbReference>
<protein>
    <submittedName>
        <fullName evidence="3">Protein phosphatase 2C domain-containing protein</fullName>
    </submittedName>
</protein>
<dbReference type="Proteomes" id="UP001525379">
    <property type="component" value="Unassembled WGS sequence"/>
</dbReference>
<dbReference type="SUPFAM" id="SSF81606">
    <property type="entry name" value="PP2C-like"/>
    <property type="match status" value="1"/>
</dbReference>
<dbReference type="Pfam" id="PF13672">
    <property type="entry name" value="PP2C_2"/>
    <property type="match status" value="1"/>
</dbReference>
<dbReference type="EMBL" id="JALXSQ010000004">
    <property type="protein sequence ID" value="MCT2042103.1"/>
    <property type="molecule type" value="Genomic_DNA"/>
</dbReference>
<keyword evidence="4" id="KW-1185">Reference proteome</keyword>
<proteinExistence type="predicted"/>
<feature type="transmembrane region" description="Helical" evidence="1">
    <location>
        <begin position="320"/>
        <end position="344"/>
    </location>
</feature>
<keyword evidence="1" id="KW-0812">Transmembrane</keyword>
<dbReference type="SMART" id="SM00331">
    <property type="entry name" value="PP2C_SIG"/>
    <property type="match status" value="1"/>
</dbReference>
<dbReference type="PANTHER" id="PTHR47992">
    <property type="entry name" value="PROTEIN PHOSPHATASE"/>
    <property type="match status" value="1"/>
</dbReference>
<dbReference type="SMART" id="SM00332">
    <property type="entry name" value="PP2Cc"/>
    <property type="match status" value="1"/>
</dbReference>
<comment type="caution">
    <text evidence="3">The sequence shown here is derived from an EMBL/GenBank/DDBJ whole genome shotgun (WGS) entry which is preliminary data.</text>
</comment>
<dbReference type="CDD" id="cd00143">
    <property type="entry name" value="PP2Cc"/>
    <property type="match status" value="1"/>
</dbReference>
<dbReference type="InterPro" id="IPR036457">
    <property type="entry name" value="PPM-type-like_dom_sf"/>
</dbReference>
<dbReference type="RefSeq" id="WP_260103749.1">
    <property type="nucleotide sequence ID" value="NZ_JALXSQ010000004.1"/>
</dbReference>
<organism evidence="3 4">
    <name type="scientific">Pseudoclavibacter albus</name>
    <dbReference type="NCBI Taxonomy" id="272241"/>
    <lineage>
        <taxon>Bacteria</taxon>
        <taxon>Bacillati</taxon>
        <taxon>Actinomycetota</taxon>
        <taxon>Actinomycetes</taxon>
        <taxon>Micrococcales</taxon>
        <taxon>Microbacteriaceae</taxon>
        <taxon>Pseudoclavibacter</taxon>
    </lineage>
</organism>
<accession>A0ABT2HUV9</accession>
<dbReference type="PROSITE" id="PS51746">
    <property type="entry name" value="PPM_2"/>
    <property type="match status" value="1"/>
</dbReference>
<evidence type="ECO:0000313" key="3">
    <source>
        <dbReference type="EMBL" id="MCT2042103.1"/>
    </source>
</evidence>
<evidence type="ECO:0000259" key="2">
    <source>
        <dbReference type="PROSITE" id="PS51746"/>
    </source>
</evidence>
<dbReference type="InterPro" id="IPR001932">
    <property type="entry name" value="PPM-type_phosphatase-like_dom"/>
</dbReference>
<keyword evidence="1" id="KW-1133">Transmembrane helix</keyword>
<sequence length="418" mass="45952">MTLIVSRAGAVSHVGRVRSNNQDSGFIGEHLYLVADGMGGHAGGDVASAIAAKHFAEHDAPFDTVEDAEQRLKEIIVEANTALVETVAEHSELRGMGTTASLITLVGGEKLVIGHIGDSRIYRLHNGEMTQETKDHTFVQKLVDAGRITPAEAEVHPRRSVLMKVLGDVETKPDADTYVYDAVEGDRWLLCSDGLSSYVNEDDILTALAHGGESSREICDDLVQLALDNGAPDNVTVVVLEIGTAPLEPLTTKLVGSAANEVHFERRRPSRRRGRSMSSMLDPLRKVVPTRPENEEYVPPSDAFLEQLIREEKRRKKIRILSWFAAILMICIAVFGAGALAYSWTQQQYFVGESNGHVAIYQGVQQSVGPVELHHLVEETDIVVEDLSVYQQQQVEQTINTGTLEDAHQLVNRLREAH</sequence>
<evidence type="ECO:0000313" key="4">
    <source>
        <dbReference type="Proteomes" id="UP001525379"/>
    </source>
</evidence>
<name>A0ABT2HUV9_9MICO</name>
<evidence type="ECO:0000256" key="1">
    <source>
        <dbReference type="SAM" id="Phobius"/>
    </source>
</evidence>
<dbReference type="InterPro" id="IPR015655">
    <property type="entry name" value="PP2C"/>
</dbReference>